<feature type="non-terminal residue" evidence="5">
    <location>
        <position position="111"/>
    </location>
</feature>
<dbReference type="PANTHER" id="PTHR11733">
    <property type="entry name" value="ZINC METALLOPROTEASE FAMILY M13 NEPRILYSIN-RELATED"/>
    <property type="match status" value="1"/>
</dbReference>
<feature type="domain" description="Peptidase M13 C-terminal" evidence="4">
    <location>
        <begin position="1"/>
        <end position="103"/>
    </location>
</feature>
<evidence type="ECO:0000256" key="2">
    <source>
        <dbReference type="ARBA" id="ARBA00007357"/>
    </source>
</evidence>
<evidence type="ECO:0000256" key="1">
    <source>
        <dbReference type="ARBA" id="ARBA00004401"/>
    </source>
</evidence>
<accession>A0A820NHT6</accession>
<dbReference type="GO" id="GO:0004222">
    <property type="term" value="F:metalloendopeptidase activity"/>
    <property type="evidence" value="ECO:0007669"/>
    <property type="project" value="InterPro"/>
</dbReference>
<dbReference type="EMBL" id="CAJOAZ010024981">
    <property type="protein sequence ID" value="CAF4389272.1"/>
    <property type="molecule type" value="Genomic_DNA"/>
</dbReference>
<comment type="subcellular location">
    <subcellularLocation>
        <location evidence="1">Cell membrane</location>
        <topology evidence="1">Single-pass type II membrane protein</topology>
    </subcellularLocation>
</comment>
<name>A0A820NHT6_9BILA</name>
<keyword evidence="3" id="KW-0735">Signal-anchor</keyword>
<protein>
    <recommendedName>
        <fullName evidence="4">Peptidase M13 C-terminal domain-containing protein</fullName>
    </recommendedName>
</protein>
<dbReference type="GO" id="GO:0016485">
    <property type="term" value="P:protein processing"/>
    <property type="evidence" value="ECO:0007669"/>
    <property type="project" value="TreeGrafter"/>
</dbReference>
<evidence type="ECO:0000259" key="4">
    <source>
        <dbReference type="Pfam" id="PF01431"/>
    </source>
</evidence>
<sequence>GHRTQGENIAENAGLREAFFAYQEWMQAHPTDDKKLPGLTKYSLEQMFFLNYGRMWCSKMTDKYATNIVLGDTHLPGEFRVLGSTSNFPEFDRVFGCKPGQGNSRLNKCIV</sequence>
<dbReference type="AlphaFoldDB" id="A0A820NHT6"/>
<dbReference type="InterPro" id="IPR024079">
    <property type="entry name" value="MetalloPept_cat_dom_sf"/>
</dbReference>
<reference evidence="5" key="1">
    <citation type="submission" date="2021-02" db="EMBL/GenBank/DDBJ databases">
        <authorList>
            <person name="Nowell W R."/>
        </authorList>
    </citation>
    <scope>NUCLEOTIDE SEQUENCE</scope>
</reference>
<dbReference type="SUPFAM" id="SSF55486">
    <property type="entry name" value="Metalloproteases ('zincins'), catalytic domain"/>
    <property type="match status" value="1"/>
</dbReference>
<dbReference type="InterPro" id="IPR018497">
    <property type="entry name" value="Peptidase_M13_C"/>
</dbReference>
<dbReference type="GO" id="GO:0005886">
    <property type="term" value="C:plasma membrane"/>
    <property type="evidence" value="ECO:0007669"/>
    <property type="project" value="UniProtKB-SubCell"/>
</dbReference>
<feature type="non-terminal residue" evidence="5">
    <location>
        <position position="1"/>
    </location>
</feature>
<dbReference type="PROSITE" id="PS51885">
    <property type="entry name" value="NEPRILYSIN"/>
    <property type="match status" value="1"/>
</dbReference>
<proteinExistence type="inferred from homology"/>
<evidence type="ECO:0000256" key="3">
    <source>
        <dbReference type="ARBA" id="ARBA00022968"/>
    </source>
</evidence>
<dbReference type="Proteomes" id="UP000663844">
    <property type="component" value="Unassembled WGS sequence"/>
</dbReference>
<keyword evidence="3" id="KW-0812">Transmembrane</keyword>
<dbReference type="InterPro" id="IPR000718">
    <property type="entry name" value="Peptidase_M13"/>
</dbReference>
<dbReference type="PANTHER" id="PTHR11733:SF114">
    <property type="entry name" value="NEPRILYSIN"/>
    <property type="match status" value="1"/>
</dbReference>
<comment type="caution">
    <text evidence="5">The sequence shown here is derived from an EMBL/GenBank/DDBJ whole genome shotgun (WGS) entry which is preliminary data.</text>
</comment>
<evidence type="ECO:0000313" key="5">
    <source>
        <dbReference type="EMBL" id="CAF4389272.1"/>
    </source>
</evidence>
<comment type="similarity">
    <text evidence="2">Belongs to the peptidase M13 family.</text>
</comment>
<organism evidence="5 6">
    <name type="scientific">Adineta steineri</name>
    <dbReference type="NCBI Taxonomy" id="433720"/>
    <lineage>
        <taxon>Eukaryota</taxon>
        <taxon>Metazoa</taxon>
        <taxon>Spiralia</taxon>
        <taxon>Gnathifera</taxon>
        <taxon>Rotifera</taxon>
        <taxon>Eurotatoria</taxon>
        <taxon>Bdelloidea</taxon>
        <taxon>Adinetida</taxon>
        <taxon>Adinetidae</taxon>
        <taxon>Adineta</taxon>
    </lineage>
</organism>
<dbReference type="Pfam" id="PF01431">
    <property type="entry name" value="Peptidase_M13"/>
    <property type="match status" value="1"/>
</dbReference>
<gene>
    <name evidence="5" type="ORF">OXD698_LOCUS50808</name>
</gene>
<evidence type="ECO:0000313" key="6">
    <source>
        <dbReference type="Proteomes" id="UP000663844"/>
    </source>
</evidence>
<dbReference type="Gene3D" id="3.40.390.10">
    <property type="entry name" value="Collagenase (Catalytic Domain)"/>
    <property type="match status" value="1"/>
</dbReference>